<dbReference type="InterPro" id="IPR006437">
    <property type="entry name" value="Phage_terminase_lsu"/>
</dbReference>
<dbReference type="EMBL" id="BK016235">
    <property type="protein sequence ID" value="DAG03742.1"/>
    <property type="molecule type" value="Genomic_DNA"/>
</dbReference>
<organism evidence="1">
    <name type="scientific">Siphoviridae sp. ctfhy6</name>
    <dbReference type="NCBI Taxonomy" id="2825597"/>
    <lineage>
        <taxon>Viruses</taxon>
        <taxon>Duplodnaviria</taxon>
        <taxon>Heunggongvirae</taxon>
        <taxon>Uroviricota</taxon>
        <taxon>Caudoviricetes</taxon>
    </lineage>
</organism>
<dbReference type="InterPro" id="IPR027417">
    <property type="entry name" value="P-loop_NTPase"/>
</dbReference>
<protein>
    <submittedName>
        <fullName evidence="1">Large terminase</fullName>
    </submittedName>
</protein>
<name>A0A8S5VAK9_9CAUD</name>
<accession>A0A8S5VAK9</accession>
<dbReference type="Gene3D" id="3.40.50.300">
    <property type="entry name" value="P-loop containing nucleotide triphosphate hydrolases"/>
    <property type="match status" value="1"/>
</dbReference>
<dbReference type="InterPro" id="IPR052380">
    <property type="entry name" value="Viral_DNA_packaging_terminase"/>
</dbReference>
<dbReference type="NCBIfam" id="TIGR01547">
    <property type="entry name" value="phage_term_2"/>
    <property type="match status" value="1"/>
</dbReference>
<dbReference type="PANTHER" id="PTHR39184">
    <property type="match status" value="1"/>
</dbReference>
<evidence type="ECO:0000313" key="1">
    <source>
        <dbReference type="EMBL" id="DAG03742.1"/>
    </source>
</evidence>
<sequence>MISAKQAKILAFPYSKYDALICDGAVRSGKTSIMMWAFVRWAMENFSGQRFGVCGRTVDSCTKNIIVPFTAMSLAKERYIIRWRRGDKVMEVRRGAVTNYFEVFGGKDEASYTLIQGRTLAGVLLDEVVLMPRSFVEQALARCSVDGAKLWFSCNPGSPHHWFYQEWIKRHRERNTLYLHFEMTDNPGLSARTLERYANMYAGIFYDRYVRGLWVAAEGVVYKAFANNTEKYLIDDPLKWAEEQETKFSVISIGVDFGGTKSATKFQATGITKDYRVVALEEEYIKNEEVDPDALNRRFATFCQMVTAKYGYSQTRADSAETVLIRGLDHTAQKMHLGTQVKNAMKLQITDRIRLVVLLMKQGRFKVSRNCPHLIDALQSAIYDPDKFEDERLDDGTSDIDSLDAFEYSIEPYYKELERAGHMRTVKQ</sequence>
<dbReference type="Pfam" id="PF03237">
    <property type="entry name" value="Terminase_6N"/>
    <property type="match status" value="1"/>
</dbReference>
<reference evidence="1" key="1">
    <citation type="journal article" date="2021" name="Proc. Natl. Acad. Sci. U.S.A.">
        <title>A Catalog of Tens of Thousands of Viruses from Human Metagenomes Reveals Hidden Associations with Chronic Diseases.</title>
        <authorList>
            <person name="Tisza M.J."/>
            <person name="Buck C.B."/>
        </authorList>
    </citation>
    <scope>NUCLEOTIDE SEQUENCE</scope>
    <source>
        <strain evidence="1">Ctfhy6</strain>
    </source>
</reference>
<dbReference type="Gene3D" id="3.30.420.280">
    <property type="match status" value="1"/>
</dbReference>
<proteinExistence type="predicted"/>
<dbReference type="PANTHER" id="PTHR39184:SF1">
    <property type="entry name" value="PBSX PHAGE TERMINASE LARGE SUBUNIT"/>
    <property type="match status" value="1"/>
</dbReference>